<dbReference type="InterPro" id="IPR032675">
    <property type="entry name" value="LRR_dom_sf"/>
</dbReference>
<dbReference type="Gene3D" id="1.20.1280.50">
    <property type="match status" value="1"/>
</dbReference>
<accession>A0AAD6Y462</accession>
<dbReference type="EMBL" id="JARJCW010000063">
    <property type="protein sequence ID" value="KAJ7200409.1"/>
    <property type="molecule type" value="Genomic_DNA"/>
</dbReference>
<dbReference type="Gene3D" id="3.80.10.10">
    <property type="entry name" value="Ribonuclease Inhibitor"/>
    <property type="match status" value="1"/>
</dbReference>
<dbReference type="InterPro" id="IPR036047">
    <property type="entry name" value="F-box-like_dom_sf"/>
</dbReference>
<keyword evidence="3" id="KW-1185">Reference proteome</keyword>
<comment type="caution">
    <text evidence="2">The sequence shown here is derived from an EMBL/GenBank/DDBJ whole genome shotgun (WGS) entry which is preliminary data.</text>
</comment>
<dbReference type="AlphaFoldDB" id="A0AAD6Y462"/>
<evidence type="ECO:0000259" key="1">
    <source>
        <dbReference type="Pfam" id="PF12937"/>
    </source>
</evidence>
<sequence>MALNTVSYLWRRLERQVSLKRHKPDTTQPSSQPFVPLGWPSTPMKDPFLLTPPIVPQMAAAPSIAFDPPPKPQLDPKHNAELIINSLPPEIFAEIFLLVCEASFLQNSSWIACSHVCWSWRQIALDTPLLWAHVVFKSRAWMNACLERSKGSLLIVGGLGDIGPSVEALVREVLQKTERIGRIQLSFSMFGESIWILLAGPFPNLTYLSIDSLNPWAVLPTIPLQDVSPFPALRSLLLCTSVSSLPQAPLPSQLVCLEIYCSSWVPVPWDSLSRALDQLQQLQVLKLLGFSAPASVIRQISLPELRDLHLSNTPAKCTAFMEALDCAKLRRFNLHLTSFEEIGNLYRTLSGRLPKPPKSMNISRDKGWVPGGNELLFRPFPVNMETASVAFTYAYERWPRDISLDICLSWIVPDVRADLPLAKIFVALTDFGFLEHLEWLMISDWNTIPQVLWRSFLRRLEGLQTLAGSGSPPAGLFWNLVRQLESGGDAPLLPSLRTIKIINVNCSAGNWLPHLVRRPANPDALPINSHFDLDNTRFLELLICYLELRSSPLQRLSFWECFSYTGSEIKLLRRLVEDVYSSNGDDAGAQKGEEEWWREDAMIYWDVRPSTRMSDRLYDGDPETEK</sequence>
<reference evidence="2" key="1">
    <citation type="submission" date="2023-03" db="EMBL/GenBank/DDBJ databases">
        <title>Massive genome expansion in bonnet fungi (Mycena s.s.) driven by repeated elements and novel gene families across ecological guilds.</title>
        <authorList>
            <consortium name="Lawrence Berkeley National Laboratory"/>
            <person name="Harder C.B."/>
            <person name="Miyauchi S."/>
            <person name="Viragh M."/>
            <person name="Kuo A."/>
            <person name="Thoen E."/>
            <person name="Andreopoulos B."/>
            <person name="Lu D."/>
            <person name="Skrede I."/>
            <person name="Drula E."/>
            <person name="Henrissat B."/>
            <person name="Morin E."/>
            <person name="Kohler A."/>
            <person name="Barry K."/>
            <person name="LaButti K."/>
            <person name="Morin E."/>
            <person name="Salamov A."/>
            <person name="Lipzen A."/>
            <person name="Mereny Z."/>
            <person name="Hegedus B."/>
            <person name="Baldrian P."/>
            <person name="Stursova M."/>
            <person name="Weitz H."/>
            <person name="Taylor A."/>
            <person name="Grigoriev I.V."/>
            <person name="Nagy L.G."/>
            <person name="Martin F."/>
            <person name="Kauserud H."/>
        </authorList>
    </citation>
    <scope>NUCLEOTIDE SEQUENCE</scope>
    <source>
        <strain evidence="2">9144</strain>
    </source>
</reference>
<dbReference type="Pfam" id="PF12937">
    <property type="entry name" value="F-box-like"/>
    <property type="match status" value="1"/>
</dbReference>
<evidence type="ECO:0000313" key="3">
    <source>
        <dbReference type="Proteomes" id="UP001219525"/>
    </source>
</evidence>
<feature type="domain" description="F-box" evidence="1">
    <location>
        <begin position="84"/>
        <end position="136"/>
    </location>
</feature>
<dbReference type="SUPFAM" id="SSF52047">
    <property type="entry name" value="RNI-like"/>
    <property type="match status" value="1"/>
</dbReference>
<proteinExistence type="predicted"/>
<dbReference type="SUPFAM" id="SSF81383">
    <property type="entry name" value="F-box domain"/>
    <property type="match status" value="1"/>
</dbReference>
<protein>
    <recommendedName>
        <fullName evidence="1">F-box domain-containing protein</fullName>
    </recommendedName>
</protein>
<name>A0AAD6Y462_9AGAR</name>
<organism evidence="2 3">
    <name type="scientific">Mycena pura</name>
    <dbReference type="NCBI Taxonomy" id="153505"/>
    <lineage>
        <taxon>Eukaryota</taxon>
        <taxon>Fungi</taxon>
        <taxon>Dikarya</taxon>
        <taxon>Basidiomycota</taxon>
        <taxon>Agaricomycotina</taxon>
        <taxon>Agaricomycetes</taxon>
        <taxon>Agaricomycetidae</taxon>
        <taxon>Agaricales</taxon>
        <taxon>Marasmiineae</taxon>
        <taxon>Mycenaceae</taxon>
        <taxon>Mycena</taxon>
    </lineage>
</organism>
<dbReference type="InterPro" id="IPR001810">
    <property type="entry name" value="F-box_dom"/>
</dbReference>
<gene>
    <name evidence="2" type="ORF">GGX14DRAFT_466759</name>
</gene>
<dbReference type="Proteomes" id="UP001219525">
    <property type="component" value="Unassembled WGS sequence"/>
</dbReference>
<evidence type="ECO:0000313" key="2">
    <source>
        <dbReference type="EMBL" id="KAJ7200409.1"/>
    </source>
</evidence>